<reference evidence="1 2" key="1">
    <citation type="submission" date="2018-06" db="EMBL/GenBank/DDBJ databases">
        <title>Genomic Encyclopedia of Type Strains, Phase IV (KMG-V): Genome sequencing to study the core and pangenomes of soil and plant-associated prokaryotes.</title>
        <authorList>
            <person name="Whitman W."/>
        </authorList>
    </citation>
    <scope>NUCLEOTIDE SEQUENCE [LARGE SCALE GENOMIC DNA]</scope>
    <source>
        <strain evidence="1 2">SRCL-318</strain>
    </source>
</reference>
<dbReference type="Proteomes" id="UP000247772">
    <property type="component" value="Unassembled WGS sequence"/>
</dbReference>
<dbReference type="EMBL" id="QJSQ01000005">
    <property type="protein sequence ID" value="PYE24840.1"/>
    <property type="molecule type" value="Genomic_DNA"/>
</dbReference>
<protein>
    <submittedName>
        <fullName evidence="1">Uncharacterized protein</fullName>
    </submittedName>
</protein>
<name>A0A2V4U9G9_9BURK</name>
<sequence>MRGSPPTVWSGRACCSARPPCRSRRLQQSAVTRTRAASAIALRRARRRAERLSSSIPDVVVCPPVPPCVAPCFDAPLDLVAATGPAYRDVMPRTFTAKSPPCSEPSSNRLRALALFSPCRALCAQFCVASRFWLRRQWRQCLRSRSLHTAPAPILNYALHCSPNHTWIPERPILAAPRQHSLPSLWRSIAASNSRHAPPAKIPHTAEALSQCAVRAGNEAPCQRRSRWPSL</sequence>
<evidence type="ECO:0000313" key="1">
    <source>
        <dbReference type="EMBL" id="PYE24840.1"/>
    </source>
</evidence>
<evidence type="ECO:0000313" key="2">
    <source>
        <dbReference type="Proteomes" id="UP000247772"/>
    </source>
</evidence>
<proteinExistence type="predicted"/>
<organism evidence="1 2">
    <name type="scientific">Paraburkholderia silvatlantica</name>
    <dbReference type="NCBI Taxonomy" id="321895"/>
    <lineage>
        <taxon>Bacteria</taxon>
        <taxon>Pseudomonadati</taxon>
        <taxon>Pseudomonadota</taxon>
        <taxon>Betaproteobacteria</taxon>
        <taxon>Burkholderiales</taxon>
        <taxon>Burkholderiaceae</taxon>
        <taxon>Paraburkholderia</taxon>
    </lineage>
</organism>
<comment type="caution">
    <text evidence="1">The sequence shown here is derived from an EMBL/GenBank/DDBJ whole genome shotgun (WGS) entry which is preliminary data.</text>
</comment>
<gene>
    <name evidence="1" type="ORF">C7410_10563</name>
</gene>
<dbReference type="AlphaFoldDB" id="A0A2V4U9G9"/>
<accession>A0A2V4U9G9</accession>